<dbReference type="AlphaFoldDB" id="A0A381ZJB7"/>
<gene>
    <name evidence="2" type="ORF">METZ01_LOCUS142088</name>
</gene>
<dbReference type="GO" id="GO:0008410">
    <property type="term" value="F:CoA-transferase activity"/>
    <property type="evidence" value="ECO:0007669"/>
    <property type="project" value="InterPro"/>
</dbReference>
<dbReference type="Gene3D" id="3.40.1080.10">
    <property type="entry name" value="Glutaconate Coenzyme A-transferase"/>
    <property type="match status" value="1"/>
</dbReference>
<organism evidence="2">
    <name type="scientific">marine metagenome</name>
    <dbReference type="NCBI Taxonomy" id="408172"/>
    <lineage>
        <taxon>unclassified sequences</taxon>
        <taxon>metagenomes</taxon>
        <taxon>ecological metagenomes</taxon>
    </lineage>
</organism>
<dbReference type="SMART" id="SM00882">
    <property type="entry name" value="CoA_trans"/>
    <property type="match status" value="1"/>
</dbReference>
<dbReference type="PANTHER" id="PTHR13707">
    <property type="entry name" value="KETOACID-COENZYME A TRANSFERASE"/>
    <property type="match status" value="1"/>
</dbReference>
<proteinExistence type="predicted"/>
<keyword evidence="1" id="KW-0808">Transferase</keyword>
<dbReference type="EMBL" id="UINC01021520">
    <property type="protein sequence ID" value="SVA89234.1"/>
    <property type="molecule type" value="Genomic_DNA"/>
</dbReference>
<dbReference type="Gene3D" id="3.30.30.40">
    <property type="match status" value="1"/>
</dbReference>
<dbReference type="SUPFAM" id="SSF100950">
    <property type="entry name" value="NagB/RpiA/CoA transferase-like"/>
    <property type="match status" value="1"/>
</dbReference>
<evidence type="ECO:0000313" key="2">
    <source>
        <dbReference type="EMBL" id="SVA89234.1"/>
    </source>
</evidence>
<name>A0A381ZJB7_9ZZZZ</name>
<reference evidence="2" key="1">
    <citation type="submission" date="2018-05" db="EMBL/GenBank/DDBJ databases">
        <authorList>
            <person name="Lanie J.A."/>
            <person name="Ng W.-L."/>
            <person name="Kazmierczak K.M."/>
            <person name="Andrzejewski T.M."/>
            <person name="Davidsen T.M."/>
            <person name="Wayne K.J."/>
            <person name="Tettelin H."/>
            <person name="Glass J.I."/>
            <person name="Rusch D."/>
            <person name="Podicherti R."/>
            <person name="Tsui H.-C.T."/>
            <person name="Winkler M.E."/>
        </authorList>
    </citation>
    <scope>NUCLEOTIDE SEQUENCE</scope>
</reference>
<dbReference type="InterPro" id="IPR004165">
    <property type="entry name" value="CoA_trans_fam_I"/>
</dbReference>
<accession>A0A381ZJB7</accession>
<evidence type="ECO:0000256" key="1">
    <source>
        <dbReference type="ARBA" id="ARBA00022679"/>
    </source>
</evidence>
<dbReference type="Pfam" id="PF01144">
    <property type="entry name" value="CoA_trans"/>
    <property type="match status" value="1"/>
</dbReference>
<dbReference type="PANTHER" id="PTHR13707:SF60">
    <property type="entry name" value="ACETATE COA-TRANSFERASE SUBUNIT ALPHA"/>
    <property type="match status" value="1"/>
</dbReference>
<dbReference type="InterPro" id="IPR037171">
    <property type="entry name" value="NagB/RpiA_transferase-like"/>
</dbReference>
<sequence length="292" mass="31442">MIDKTMSIADIAAQVESGMTLAVGGWGGRRKPMAVIRELLKTEVMDLTVLAYGGPDIGMLAAAGKIRKLIFGFVSMDSVPLEGHYRVARQSGAIEVMEVDEGMFQLGLKAAAQRMPFLPTRVGFASDVLTTNPEIKTIISPYDDGEEFVAMPALKPDLAICHVNQADILGNSRISGPDPFFDEWFCRAADRAYLTAEEIVDTEAFNDPMIALQMPIERNLVSGVALAPCGAHPTSCGPDYGIDVEHLSSYNSVAKEGLDGYIADYVTGKDFNAYIESVGGETAVRALPLPVF</sequence>
<protein>
    <submittedName>
        <fullName evidence="2">Uncharacterized protein</fullName>
    </submittedName>
</protein>